<reference evidence="3 4" key="1">
    <citation type="submission" date="2019-12" db="EMBL/GenBank/DDBJ databases">
        <authorList>
            <person name="Zhao J."/>
        </authorList>
    </citation>
    <scope>NUCLEOTIDE SEQUENCE [LARGE SCALE GENOMIC DNA]</scope>
    <source>
        <strain evidence="3 4">S-15</strain>
    </source>
</reference>
<keyword evidence="2" id="KW-1133">Transmembrane helix</keyword>
<evidence type="ECO:0000313" key="3">
    <source>
        <dbReference type="EMBL" id="NBG64527.1"/>
    </source>
</evidence>
<keyword evidence="4" id="KW-1185">Reference proteome</keyword>
<dbReference type="Proteomes" id="UP000470771">
    <property type="component" value="Unassembled WGS sequence"/>
</dbReference>
<protein>
    <submittedName>
        <fullName evidence="3">Uncharacterized protein</fullName>
    </submittedName>
</protein>
<organism evidence="3 4">
    <name type="scientific">Acidiluteibacter ferrifornacis</name>
    <dbReference type="NCBI Taxonomy" id="2692424"/>
    <lineage>
        <taxon>Bacteria</taxon>
        <taxon>Pseudomonadati</taxon>
        <taxon>Bacteroidota</taxon>
        <taxon>Flavobacteriia</taxon>
        <taxon>Flavobacteriales</taxon>
        <taxon>Cryomorphaceae</taxon>
        <taxon>Acidiluteibacter</taxon>
    </lineage>
</organism>
<evidence type="ECO:0000256" key="2">
    <source>
        <dbReference type="SAM" id="Phobius"/>
    </source>
</evidence>
<comment type="caution">
    <text evidence="3">The sequence shown here is derived from an EMBL/GenBank/DDBJ whole genome shotgun (WGS) entry which is preliminary data.</text>
</comment>
<feature type="region of interest" description="Disordered" evidence="1">
    <location>
        <begin position="1"/>
        <end position="22"/>
    </location>
</feature>
<evidence type="ECO:0000313" key="4">
    <source>
        <dbReference type="Proteomes" id="UP000470771"/>
    </source>
</evidence>
<sequence>MEEKGNDIKQQEVKSTNTGPSEWFDQWRTRSRIEPGDSLKTILGKLTIRILGIILLIILSPALLIIFLFAMAFTL</sequence>
<proteinExistence type="predicted"/>
<dbReference type="EMBL" id="WWNE01000002">
    <property type="protein sequence ID" value="NBG64527.1"/>
    <property type="molecule type" value="Genomic_DNA"/>
</dbReference>
<dbReference type="RefSeq" id="WP_160630795.1">
    <property type="nucleotide sequence ID" value="NZ_WWNE01000002.1"/>
</dbReference>
<feature type="compositionally biased region" description="Basic and acidic residues" evidence="1">
    <location>
        <begin position="1"/>
        <end position="12"/>
    </location>
</feature>
<feature type="transmembrane region" description="Helical" evidence="2">
    <location>
        <begin position="50"/>
        <end position="73"/>
    </location>
</feature>
<keyword evidence="2" id="KW-0472">Membrane</keyword>
<accession>A0A6N9NH51</accession>
<keyword evidence="2" id="KW-0812">Transmembrane</keyword>
<dbReference type="AlphaFoldDB" id="A0A6N9NH51"/>
<evidence type="ECO:0000256" key="1">
    <source>
        <dbReference type="SAM" id="MobiDB-lite"/>
    </source>
</evidence>
<gene>
    <name evidence="3" type="ORF">GQN54_00265</name>
</gene>
<name>A0A6N9NH51_9FLAO</name>